<feature type="compositionally biased region" description="Polar residues" evidence="2">
    <location>
        <begin position="15"/>
        <end position="26"/>
    </location>
</feature>
<protein>
    <recommendedName>
        <fullName evidence="5">Mediator complex subunit 15 KIX domain-containing protein</fullName>
    </recommendedName>
</protein>
<reference evidence="3 4" key="1">
    <citation type="journal article" date="2022" name="Nat. Genet.">
        <title>Improved pea reference genome and pan-genome highlight genomic features and evolutionary characteristics.</title>
        <authorList>
            <person name="Yang T."/>
            <person name="Liu R."/>
            <person name="Luo Y."/>
            <person name="Hu S."/>
            <person name="Wang D."/>
            <person name="Wang C."/>
            <person name="Pandey M.K."/>
            <person name="Ge S."/>
            <person name="Xu Q."/>
            <person name="Li N."/>
            <person name="Li G."/>
            <person name="Huang Y."/>
            <person name="Saxena R.K."/>
            <person name="Ji Y."/>
            <person name="Li M."/>
            <person name="Yan X."/>
            <person name="He Y."/>
            <person name="Liu Y."/>
            <person name="Wang X."/>
            <person name="Xiang C."/>
            <person name="Varshney R.K."/>
            <person name="Ding H."/>
            <person name="Gao S."/>
            <person name="Zong X."/>
        </authorList>
    </citation>
    <scope>NUCLEOTIDE SEQUENCE [LARGE SCALE GENOMIC DNA]</scope>
    <source>
        <strain evidence="3 4">cv. Zhongwan 6</strain>
    </source>
</reference>
<keyword evidence="4" id="KW-1185">Reference proteome</keyword>
<proteinExistence type="predicted"/>
<evidence type="ECO:0000256" key="2">
    <source>
        <dbReference type="SAM" id="MobiDB-lite"/>
    </source>
</evidence>
<name>A0A9D4XIH9_PEA</name>
<gene>
    <name evidence="3" type="ORF">KIW84_044728</name>
</gene>
<sequence>MVAQPEADLRRSLRGTITNSNPQHTSQARRKWNVRHSAGDANREWRSTVVKFEYFSNKMDSGNQVANIATMRWKTTESRRRVVKAIVKELIKQGSPDPKLTLNDAIQSVSQFEVNASASAKTQDEYISLVREQIKRIRARSWKTVVVKKKITNPSATEIDANGDWQEHVYERLQFLKQRYYYAVQSLYRNCCRDLQVDPSKEFVGLKRKSQLENILSLFELSKSQITADMKDQARKAEEYIRNALNILNKQPNRQQSPDVQLKQLFFGPSNSIFSQPNNMVSQDHRVAMPIGSSQHGIINQSSIVKGQSNAVKQQTNIAFQEFGVNNNTPRISATQAFGTRTKTERILPLIKESNAVKQETNIALQEFGVNNNAPRILATEAFGTRTNTERILPLIKESNDQNQGFHNTKVQSHAMQKLIRALTSVSPEALSAAVGEIEEVVHLNDKIPEVVDEQGLPIVITPGGWKMPRSFISTTCDTPSMLEGFNQFTYTAESNLNSFTIKGKHSQTVENQNLLAEIKDINNQLFDCEVVIAEKENAKSAVGVATDQSEGLVVKILYNAVTINQNIISHFTADKKSLIEPLRLLIPSSYPSCSLVILDELPLEVSDDLSALSERAKEKLRFNLGKMNEPLLIKDIARVWERCAREAILDYAHANSGGSFTSMHGGLEAC</sequence>
<evidence type="ECO:0000313" key="3">
    <source>
        <dbReference type="EMBL" id="KAI5420993.1"/>
    </source>
</evidence>
<dbReference type="InterPro" id="IPR036529">
    <property type="entry name" value="KIX_dom_sf"/>
</dbReference>
<dbReference type="Proteomes" id="UP001058974">
    <property type="component" value="Chromosome 4"/>
</dbReference>
<dbReference type="PANTHER" id="PTHR33137:SF37">
    <property type="entry name" value="MEDIATOR COMPLEX SUBUNIT 15 KIX DOMAIN-CONTAINING PROTEIN"/>
    <property type="match status" value="1"/>
</dbReference>
<organism evidence="3 4">
    <name type="scientific">Pisum sativum</name>
    <name type="common">Garden pea</name>
    <name type="synonym">Lathyrus oleraceus</name>
    <dbReference type="NCBI Taxonomy" id="3888"/>
    <lineage>
        <taxon>Eukaryota</taxon>
        <taxon>Viridiplantae</taxon>
        <taxon>Streptophyta</taxon>
        <taxon>Embryophyta</taxon>
        <taxon>Tracheophyta</taxon>
        <taxon>Spermatophyta</taxon>
        <taxon>Magnoliopsida</taxon>
        <taxon>eudicotyledons</taxon>
        <taxon>Gunneridae</taxon>
        <taxon>Pentapetalae</taxon>
        <taxon>rosids</taxon>
        <taxon>fabids</taxon>
        <taxon>Fabales</taxon>
        <taxon>Fabaceae</taxon>
        <taxon>Papilionoideae</taxon>
        <taxon>50 kb inversion clade</taxon>
        <taxon>NPAAA clade</taxon>
        <taxon>Hologalegina</taxon>
        <taxon>IRL clade</taxon>
        <taxon>Fabeae</taxon>
        <taxon>Lathyrus</taxon>
    </lineage>
</organism>
<dbReference type="PANTHER" id="PTHR33137">
    <property type="entry name" value="MEDIATOR OF RNA POLYMERASE II TRANSCRIPTION SUBUNIT 15A-RELATED"/>
    <property type="match status" value="1"/>
</dbReference>
<dbReference type="EMBL" id="JAMSHJ010000004">
    <property type="protein sequence ID" value="KAI5420993.1"/>
    <property type="molecule type" value="Genomic_DNA"/>
</dbReference>
<feature type="region of interest" description="Disordered" evidence="2">
    <location>
        <begin position="1"/>
        <end position="31"/>
    </location>
</feature>
<evidence type="ECO:0000313" key="4">
    <source>
        <dbReference type="Proteomes" id="UP001058974"/>
    </source>
</evidence>
<dbReference type="Gene3D" id="1.10.246.20">
    <property type="entry name" value="Coactivator CBP, KIX domain"/>
    <property type="match status" value="1"/>
</dbReference>
<dbReference type="Gramene" id="Psat04G0472800-T1">
    <property type="protein sequence ID" value="KAI5420993.1"/>
    <property type="gene ID" value="KIW84_044728"/>
</dbReference>
<keyword evidence="1" id="KW-0539">Nucleus</keyword>
<dbReference type="GO" id="GO:0031490">
    <property type="term" value="F:chromatin DNA binding"/>
    <property type="evidence" value="ECO:0007669"/>
    <property type="project" value="InterPro"/>
</dbReference>
<evidence type="ECO:0000256" key="1">
    <source>
        <dbReference type="ARBA" id="ARBA00023242"/>
    </source>
</evidence>
<dbReference type="AlphaFoldDB" id="A0A9D4XIH9"/>
<dbReference type="InterPro" id="IPR044661">
    <property type="entry name" value="MED15a/b/c-like"/>
</dbReference>
<evidence type="ECO:0008006" key="5">
    <source>
        <dbReference type="Google" id="ProtNLM"/>
    </source>
</evidence>
<accession>A0A9D4XIH9</accession>
<dbReference type="GO" id="GO:0003713">
    <property type="term" value="F:transcription coactivator activity"/>
    <property type="evidence" value="ECO:0007669"/>
    <property type="project" value="InterPro"/>
</dbReference>
<comment type="caution">
    <text evidence="3">The sequence shown here is derived from an EMBL/GenBank/DDBJ whole genome shotgun (WGS) entry which is preliminary data.</text>
</comment>